<dbReference type="KEGG" id="buo:BRPE64_ECDS01700"/>
<dbReference type="RefSeq" id="WP_044044119.1">
    <property type="nucleotide sequence ID" value="NC_021295.1"/>
</dbReference>
<evidence type="ECO:0000256" key="7">
    <source>
        <dbReference type="SAM" id="SignalP"/>
    </source>
</evidence>
<proteinExistence type="inferred from homology"/>
<dbReference type="PANTHER" id="PTHR35936">
    <property type="entry name" value="MEMBRANE-BOUND LYTIC MUREIN TRANSGLYCOSYLASE F"/>
    <property type="match status" value="1"/>
</dbReference>
<evidence type="ECO:0000256" key="1">
    <source>
        <dbReference type="ARBA" id="ARBA00004418"/>
    </source>
</evidence>
<feature type="domain" description="Solute-binding protein family 3/N-terminal" evidence="8">
    <location>
        <begin position="27"/>
        <end position="252"/>
    </location>
</feature>
<dbReference type="Pfam" id="PF00497">
    <property type="entry name" value="SBP_bac_3"/>
    <property type="match status" value="1"/>
</dbReference>
<sequence>MKRFMSALLVCAAAFVSSHAGAQDWSTLRYGVDPSHPPFSSRDASGKLVGFDIDLGTEICKRIHAKCEWVQNDFDGMIPALQAKKFDAILASMSITDKRKQVIDFTSRLYKTPNKLIVRKDTSLEPTAESLKGKSVGVQQGTVPESYAKEHWAPAGARVVSYPNFDQVFADLAAGRLDSCFTDAAVGEYGFLRTPQGVDFKFTGSNVYASNGAGIGIRKSDVELKTKIDKALADMLADGTYKQLAAKYFQFDPYGS</sequence>
<comment type="subcellular location">
    <subcellularLocation>
        <location evidence="1">Periplasm</location>
    </subcellularLocation>
</comment>
<protein>
    <submittedName>
        <fullName evidence="10">Cationic amino acid ABC transporter periplasmic binding protein</fullName>
    </submittedName>
</protein>
<feature type="signal peptide" evidence="7">
    <location>
        <begin position="1"/>
        <end position="22"/>
    </location>
</feature>
<name>A0A060PGZ2_9BURK</name>
<dbReference type="EMBL" id="AP013062">
    <property type="protein sequence ID" value="BAO94052.1"/>
    <property type="molecule type" value="Genomic_DNA"/>
</dbReference>
<dbReference type="PANTHER" id="PTHR35936:SF13">
    <property type="entry name" value="HISTIDINE-BINDING PERIPLASMIC PROTEIN"/>
    <property type="match status" value="1"/>
</dbReference>
<dbReference type="SMART" id="SM00062">
    <property type="entry name" value="PBPb"/>
    <property type="match status" value="1"/>
</dbReference>
<dbReference type="PROSITE" id="PS01039">
    <property type="entry name" value="SBP_BACTERIAL_3"/>
    <property type="match status" value="1"/>
</dbReference>
<organism evidence="10 11">
    <name type="scientific">Caballeronia insecticola</name>
    <dbReference type="NCBI Taxonomy" id="758793"/>
    <lineage>
        <taxon>Bacteria</taxon>
        <taxon>Pseudomonadati</taxon>
        <taxon>Pseudomonadota</taxon>
        <taxon>Betaproteobacteria</taxon>
        <taxon>Burkholderiales</taxon>
        <taxon>Burkholderiaceae</taxon>
        <taxon>Caballeronia</taxon>
    </lineage>
</organism>
<evidence type="ECO:0000256" key="6">
    <source>
        <dbReference type="RuleBase" id="RU003744"/>
    </source>
</evidence>
<evidence type="ECO:0000313" key="11">
    <source>
        <dbReference type="Proteomes" id="UP000013966"/>
    </source>
</evidence>
<evidence type="ECO:0000313" key="10">
    <source>
        <dbReference type="EMBL" id="BAO94052.1"/>
    </source>
</evidence>
<keyword evidence="3" id="KW-0813">Transport</keyword>
<dbReference type="Gene3D" id="3.40.190.10">
    <property type="entry name" value="Periplasmic binding protein-like II"/>
    <property type="match status" value="2"/>
</dbReference>
<dbReference type="NCBIfam" id="TIGR01096">
    <property type="entry name" value="3A0103s03R"/>
    <property type="match status" value="1"/>
</dbReference>
<dbReference type="AlphaFoldDB" id="A0A060PGZ2"/>
<dbReference type="InterPro" id="IPR005768">
    <property type="entry name" value="Lys_Arg_Orn-bd"/>
</dbReference>
<evidence type="ECO:0000256" key="2">
    <source>
        <dbReference type="ARBA" id="ARBA00010333"/>
    </source>
</evidence>
<evidence type="ECO:0000256" key="4">
    <source>
        <dbReference type="ARBA" id="ARBA00022729"/>
    </source>
</evidence>
<dbReference type="InterPro" id="IPR001320">
    <property type="entry name" value="Iontro_rcpt_C"/>
</dbReference>
<geneLocation type="plasmid" evidence="10 11">
    <name>p2</name>
</geneLocation>
<dbReference type="GO" id="GO:0030288">
    <property type="term" value="C:outer membrane-bounded periplasmic space"/>
    <property type="evidence" value="ECO:0007669"/>
    <property type="project" value="InterPro"/>
</dbReference>
<dbReference type="OrthoDB" id="368476at2"/>
<accession>A0A060PGZ2</accession>
<reference evidence="10 11" key="1">
    <citation type="journal article" date="2013" name="Genome Announc.">
        <title>Complete Genome Sequence of Burkholderia sp. Strain RPE64, Bacterial Symbiont of the Bean Bug Riptortus pedestris.</title>
        <authorList>
            <person name="Shibata T.F."/>
            <person name="Maeda T."/>
            <person name="Nikoh N."/>
            <person name="Yamaguchi K."/>
            <person name="Oshima K."/>
            <person name="Hattori M."/>
            <person name="Nishiyama T."/>
            <person name="Hasebe M."/>
            <person name="Fukatsu T."/>
            <person name="Kikuchi Y."/>
            <person name="Shigenobu S."/>
        </authorList>
    </citation>
    <scope>NUCLEOTIDE SEQUENCE [LARGE SCALE GENOMIC DNA]</scope>
    <source>
        <plasmid evidence="10 11">p2</plasmid>
    </source>
</reference>
<dbReference type="HOGENOM" id="CLU_019602_18_0_4"/>
<dbReference type="InterPro" id="IPR018313">
    <property type="entry name" value="SBP_3_CS"/>
</dbReference>
<keyword evidence="5" id="KW-0574">Periplasm</keyword>
<reference evidence="10 11" key="2">
    <citation type="journal article" date="2018" name="Int. J. Syst. Evol. Microbiol.">
        <title>Burkholderia insecticola sp. nov., a gut symbiotic bacterium of the bean bug Riptortus pedestris.</title>
        <authorList>
            <person name="Takeshita K."/>
            <person name="Tamaki H."/>
            <person name="Ohbayashi T."/>
            <person name="Meng X.-Y."/>
            <person name="Sone T."/>
            <person name="Mitani Y."/>
            <person name="Peeters C."/>
            <person name="Kikuchi Y."/>
            <person name="Vandamme P."/>
        </authorList>
    </citation>
    <scope>NUCLEOTIDE SEQUENCE [LARGE SCALE GENOMIC DNA]</scope>
    <source>
        <strain evidence="10">RPE64</strain>
        <plasmid evidence="10 11">p2</plasmid>
    </source>
</reference>
<dbReference type="Proteomes" id="UP000013966">
    <property type="component" value="Plasmid p2"/>
</dbReference>
<evidence type="ECO:0000256" key="5">
    <source>
        <dbReference type="ARBA" id="ARBA00022764"/>
    </source>
</evidence>
<gene>
    <name evidence="10" type="ORF">BRPE64_ECDS01700</name>
</gene>
<feature type="chain" id="PRO_5001584867" evidence="7">
    <location>
        <begin position="23"/>
        <end position="256"/>
    </location>
</feature>
<dbReference type="InterPro" id="IPR001638">
    <property type="entry name" value="Solute-binding_3/MltF_N"/>
</dbReference>
<dbReference type="CDD" id="cd13703">
    <property type="entry name" value="PBP2_HisJ_LAO"/>
    <property type="match status" value="1"/>
</dbReference>
<keyword evidence="11" id="KW-1185">Reference proteome</keyword>
<dbReference type="GO" id="GO:0016020">
    <property type="term" value="C:membrane"/>
    <property type="evidence" value="ECO:0007669"/>
    <property type="project" value="InterPro"/>
</dbReference>
<evidence type="ECO:0000256" key="3">
    <source>
        <dbReference type="ARBA" id="ARBA00022448"/>
    </source>
</evidence>
<comment type="similarity">
    <text evidence="2 6">Belongs to the bacterial solute-binding protein 3 family.</text>
</comment>
<dbReference type="SMART" id="SM00079">
    <property type="entry name" value="PBPe"/>
    <property type="match status" value="1"/>
</dbReference>
<dbReference type="SUPFAM" id="SSF53850">
    <property type="entry name" value="Periplasmic binding protein-like II"/>
    <property type="match status" value="1"/>
</dbReference>
<evidence type="ECO:0000259" key="8">
    <source>
        <dbReference type="SMART" id="SM00062"/>
    </source>
</evidence>
<keyword evidence="10" id="KW-0614">Plasmid</keyword>
<dbReference type="GO" id="GO:0015276">
    <property type="term" value="F:ligand-gated monoatomic ion channel activity"/>
    <property type="evidence" value="ECO:0007669"/>
    <property type="project" value="InterPro"/>
</dbReference>
<keyword evidence="4 7" id="KW-0732">Signal</keyword>
<feature type="domain" description="Ionotropic glutamate receptor C-terminal" evidence="9">
    <location>
        <begin position="27"/>
        <end position="251"/>
    </location>
</feature>
<evidence type="ECO:0000259" key="9">
    <source>
        <dbReference type="SMART" id="SM00079"/>
    </source>
</evidence>